<dbReference type="STRING" id="1742973.COMA2_30095"/>
<dbReference type="InterPro" id="IPR007831">
    <property type="entry name" value="T2SS_GspE_N"/>
</dbReference>
<evidence type="ECO:0000256" key="3">
    <source>
        <dbReference type="ARBA" id="ARBA00022840"/>
    </source>
</evidence>
<dbReference type="Gene3D" id="3.30.450.90">
    <property type="match status" value="1"/>
</dbReference>
<dbReference type="Gene3D" id="3.30.300.160">
    <property type="entry name" value="Type II secretion system, protein E, N-terminal domain"/>
    <property type="match status" value="1"/>
</dbReference>
<sequence>MITQSAETHQKRQVLSAASLKKLSMAKQPRKMTMGRSLLDCIAYRGLIKQADLDAAIEESLSREIDLETLLLDKYRVPKPALGSALSEFYQCSYVSYDERTVIDPELLKNLSCDYLRRNSWIPLKRQGAVLDILINDPHDLEQGLDIRRAFPGTTVRFSVGLRRDIEQYLLVATGQANGGSITEILGELVDEAGIERNGEAESGEIDENDSAIVRLANQVIAEAYRLGASDVHIEPYSDRKETAVRFRVDGTCFTYMRIPAVYRRAIVSRLKIMANLDIAERRKPQDGKIRYKLAKDREIELRVATLPTAGNNEDVVLRLLTAKDTMPLEAMDFSQNILQVVKELSERPHGIFLCVGPTGSGKTTTLHAVLKHINTDERKIWTAEDPIEISQEGLRQVQVHPKIGFTFAAAMRAFLRADPDVIMIGEMRDKETADVAIEASLTGHLVMSTLHTNSAVETVTRLLDMGCDSFNFADAMLGVLAMRLCKRICAHCKEGYHPTQQEYDELVQGYGPCYWEKLGVTYTDDLTLYRGKGCDVCNQNGFKGRVALHELLVGTEEIKNLIQGRARTTEILSVAMRDGMVTLLQNGIQKVLAGLTTYRQVRAVAIK</sequence>
<dbReference type="RefSeq" id="WP_245631012.1">
    <property type="nucleotide sequence ID" value="NZ_CZPZ01000023.1"/>
</dbReference>
<reference evidence="6" key="1">
    <citation type="submission" date="2015-10" db="EMBL/GenBank/DDBJ databases">
        <authorList>
            <person name="Luecker S."/>
            <person name="Luecker S."/>
        </authorList>
    </citation>
    <scope>NUCLEOTIDE SEQUENCE [LARGE SCALE GENOMIC DNA]</scope>
</reference>
<evidence type="ECO:0000313" key="6">
    <source>
        <dbReference type="Proteomes" id="UP000198736"/>
    </source>
</evidence>
<dbReference type="Pfam" id="PF00437">
    <property type="entry name" value="T2SSE"/>
    <property type="match status" value="1"/>
</dbReference>
<dbReference type="InterPro" id="IPR001482">
    <property type="entry name" value="T2SS/T4SS_dom"/>
</dbReference>
<dbReference type="SUPFAM" id="SSF52540">
    <property type="entry name" value="P-loop containing nucleoside triphosphate hydrolases"/>
    <property type="match status" value="1"/>
</dbReference>
<organism evidence="5 6">
    <name type="scientific">Candidatus Nitrospira nitrificans</name>
    <dbReference type="NCBI Taxonomy" id="1742973"/>
    <lineage>
        <taxon>Bacteria</taxon>
        <taxon>Pseudomonadati</taxon>
        <taxon>Nitrospirota</taxon>
        <taxon>Nitrospiria</taxon>
        <taxon>Nitrospirales</taxon>
        <taxon>Nitrospiraceae</taxon>
        <taxon>Nitrospira</taxon>
    </lineage>
</organism>
<dbReference type="Pfam" id="PF05157">
    <property type="entry name" value="MshEN"/>
    <property type="match status" value="1"/>
</dbReference>
<evidence type="ECO:0000313" key="5">
    <source>
        <dbReference type="EMBL" id="CUS37139.1"/>
    </source>
</evidence>
<dbReference type="EMBL" id="CZPZ01000023">
    <property type="protein sequence ID" value="CUS37139.1"/>
    <property type="molecule type" value="Genomic_DNA"/>
</dbReference>
<comment type="similarity">
    <text evidence="1">Belongs to the GSP E family.</text>
</comment>
<dbReference type="GO" id="GO:0016887">
    <property type="term" value="F:ATP hydrolysis activity"/>
    <property type="evidence" value="ECO:0007669"/>
    <property type="project" value="TreeGrafter"/>
</dbReference>
<dbReference type="GO" id="GO:0005524">
    <property type="term" value="F:ATP binding"/>
    <property type="evidence" value="ECO:0007669"/>
    <property type="project" value="UniProtKB-KW"/>
</dbReference>
<keyword evidence="3" id="KW-0067">ATP-binding</keyword>
<feature type="domain" description="Bacterial type II secretion system protein E" evidence="4">
    <location>
        <begin position="416"/>
        <end position="430"/>
    </location>
</feature>
<accession>A0A0S4LHW6</accession>
<dbReference type="InterPro" id="IPR037257">
    <property type="entry name" value="T2SS_E_N_sf"/>
</dbReference>
<dbReference type="InterPro" id="IPR027417">
    <property type="entry name" value="P-loop_NTPase"/>
</dbReference>
<proteinExistence type="inferred from homology"/>
<dbReference type="AlphaFoldDB" id="A0A0S4LHW6"/>
<dbReference type="Gene3D" id="3.40.50.300">
    <property type="entry name" value="P-loop containing nucleotide triphosphate hydrolases"/>
    <property type="match status" value="1"/>
</dbReference>
<gene>
    <name evidence="5" type="ORF">COMA2_30095</name>
</gene>
<dbReference type="PANTHER" id="PTHR30258:SF3">
    <property type="entry name" value="SLL1921 PROTEIN"/>
    <property type="match status" value="1"/>
</dbReference>
<dbReference type="SUPFAM" id="SSF160246">
    <property type="entry name" value="EspE N-terminal domain-like"/>
    <property type="match status" value="1"/>
</dbReference>
<dbReference type="PROSITE" id="PS00662">
    <property type="entry name" value="T2SP_E"/>
    <property type="match status" value="1"/>
</dbReference>
<evidence type="ECO:0000256" key="2">
    <source>
        <dbReference type="ARBA" id="ARBA00022741"/>
    </source>
</evidence>
<protein>
    <submittedName>
        <fullName evidence="5">Putative Type IV pilus assembly protein PilB</fullName>
    </submittedName>
</protein>
<dbReference type="Proteomes" id="UP000198736">
    <property type="component" value="Unassembled WGS sequence"/>
</dbReference>
<dbReference type="GO" id="GO:0005886">
    <property type="term" value="C:plasma membrane"/>
    <property type="evidence" value="ECO:0007669"/>
    <property type="project" value="TreeGrafter"/>
</dbReference>
<dbReference type="PANTHER" id="PTHR30258">
    <property type="entry name" value="TYPE II SECRETION SYSTEM PROTEIN GSPE-RELATED"/>
    <property type="match status" value="1"/>
</dbReference>
<dbReference type="CDD" id="cd01129">
    <property type="entry name" value="PulE-GspE-like"/>
    <property type="match status" value="1"/>
</dbReference>
<evidence type="ECO:0000256" key="1">
    <source>
        <dbReference type="ARBA" id="ARBA00006611"/>
    </source>
</evidence>
<keyword evidence="2" id="KW-0547">Nucleotide-binding</keyword>
<evidence type="ECO:0000259" key="4">
    <source>
        <dbReference type="PROSITE" id="PS00662"/>
    </source>
</evidence>
<name>A0A0S4LHW6_9BACT</name>
<keyword evidence="6" id="KW-1185">Reference proteome</keyword>